<keyword evidence="1" id="KW-0808">Transferase</keyword>
<comment type="caution">
    <text evidence="1">The sequence shown here is derived from an EMBL/GenBank/DDBJ whole genome shotgun (WGS) entry which is preliminary data.</text>
</comment>
<dbReference type="Gene3D" id="3.40.1080.10">
    <property type="entry name" value="Glutaconate Coenzyme A-transferase"/>
    <property type="match status" value="1"/>
</dbReference>
<dbReference type="RefSeq" id="WP_194930675.1">
    <property type="nucleotide sequence ID" value="NZ_JADLZT010000004.1"/>
</dbReference>
<dbReference type="PANTHER" id="PTHR43293:SF3">
    <property type="entry name" value="CHOLESTEROL RING-CLEAVING HYDROLASE IPDB SUBUNIT"/>
    <property type="match status" value="1"/>
</dbReference>
<keyword evidence="2" id="KW-1185">Reference proteome</keyword>
<dbReference type="SMART" id="SM00882">
    <property type="entry name" value="CoA_trans"/>
    <property type="match status" value="1"/>
</dbReference>
<dbReference type="InterPro" id="IPR037171">
    <property type="entry name" value="NagB/RpiA_transferase-like"/>
</dbReference>
<evidence type="ECO:0000313" key="2">
    <source>
        <dbReference type="Proteomes" id="UP001429984"/>
    </source>
</evidence>
<reference evidence="1 2" key="1">
    <citation type="submission" date="2020-11" db="EMBL/GenBank/DDBJ databases">
        <title>Draft Genome Sequence and Secondary Metabolite Biosynthetic Potential of the Lysobacter niastensis Type strain DSM 18481.</title>
        <authorList>
            <person name="Turrini P."/>
            <person name="Artuso I."/>
            <person name="Tescari M."/>
            <person name="Lugli G.A."/>
            <person name="Frangipani E."/>
            <person name="Ventura M."/>
            <person name="Visca P."/>
        </authorList>
    </citation>
    <scope>NUCLEOTIDE SEQUENCE [LARGE SCALE GENOMIC DNA]</scope>
    <source>
        <strain evidence="1 2">DSM 18481</strain>
    </source>
</reference>
<sequence>MEFLPLNEAIARHVFDGACVALEGFTHLIPFAAGHEIIRQGRRDLHLVRMTPDLIYDQMIGMGCARTLTFSWGGNPGVGSLHRLRDAAERAWPCAIELDEHSHAGMAAAYCAGAAHLPFGVLRGYLDNDLDQVNAKIRRVDCPFTGETLAAVPAIHPDVTILHAQRADHEGNVAIHGIVGAQREAAMAAKALVVTVEEIVDRLPPAMNSVVLPHWIVDAVVHCPGGAYPSYAHGHYARDNAFYQSWDAISRDRERFLDWMREHVMETRDHAGFLARLQRKAA</sequence>
<dbReference type="Pfam" id="PF01144">
    <property type="entry name" value="CoA_trans"/>
    <property type="match status" value="1"/>
</dbReference>
<proteinExistence type="predicted"/>
<dbReference type="PANTHER" id="PTHR43293">
    <property type="entry name" value="ACETATE COA-TRANSFERASE YDIF"/>
    <property type="match status" value="1"/>
</dbReference>
<dbReference type="Proteomes" id="UP001429984">
    <property type="component" value="Unassembled WGS sequence"/>
</dbReference>
<dbReference type="EMBL" id="JADLZT010000004">
    <property type="protein sequence ID" value="MBF6024077.1"/>
    <property type="molecule type" value="Genomic_DNA"/>
</dbReference>
<name>A0ABS0B5S2_9GAMM</name>
<gene>
    <name evidence="1" type="ORF">IU514_08540</name>
</gene>
<organism evidence="1 2">
    <name type="scientific">Lysobacter niastensis</name>
    <dbReference type="NCBI Taxonomy" id="380629"/>
    <lineage>
        <taxon>Bacteria</taxon>
        <taxon>Pseudomonadati</taxon>
        <taxon>Pseudomonadota</taxon>
        <taxon>Gammaproteobacteria</taxon>
        <taxon>Lysobacterales</taxon>
        <taxon>Lysobacteraceae</taxon>
        <taxon>Lysobacter</taxon>
    </lineage>
</organism>
<accession>A0ABS0B5S2</accession>
<dbReference type="Gene3D" id="3.30.30.40">
    <property type="match status" value="1"/>
</dbReference>
<dbReference type="GO" id="GO:0016740">
    <property type="term" value="F:transferase activity"/>
    <property type="evidence" value="ECO:0007669"/>
    <property type="project" value="UniProtKB-KW"/>
</dbReference>
<evidence type="ECO:0000313" key="1">
    <source>
        <dbReference type="EMBL" id="MBF6024077.1"/>
    </source>
</evidence>
<protein>
    <submittedName>
        <fullName evidence="1">CoA transferase subunit A</fullName>
    </submittedName>
</protein>
<dbReference type="SUPFAM" id="SSF100950">
    <property type="entry name" value="NagB/RpiA/CoA transferase-like"/>
    <property type="match status" value="1"/>
</dbReference>
<dbReference type="InterPro" id="IPR004165">
    <property type="entry name" value="CoA_trans_fam_I"/>
</dbReference>